<dbReference type="Pfam" id="PF00202">
    <property type="entry name" value="Aminotran_3"/>
    <property type="match status" value="1"/>
</dbReference>
<keyword evidence="4 7" id="KW-0808">Transferase</keyword>
<dbReference type="PANTHER" id="PTHR43094">
    <property type="entry name" value="AMINOTRANSFERASE"/>
    <property type="match status" value="1"/>
</dbReference>
<evidence type="ECO:0000256" key="3">
    <source>
        <dbReference type="ARBA" id="ARBA00022576"/>
    </source>
</evidence>
<keyword evidence="8" id="KW-1185">Reference proteome</keyword>
<dbReference type="RefSeq" id="WP_092220043.1">
    <property type="nucleotide sequence ID" value="NZ_FNJI01000004.1"/>
</dbReference>
<reference evidence="7 8" key="1">
    <citation type="submission" date="2016-10" db="EMBL/GenBank/DDBJ databases">
        <authorList>
            <person name="de Groot N.N."/>
        </authorList>
    </citation>
    <scope>NUCLEOTIDE SEQUENCE [LARGE SCALE GENOMIC DNA]</scope>
    <source>
        <strain evidence="7 8">DSM 12130</strain>
    </source>
</reference>
<dbReference type="CDD" id="cd00610">
    <property type="entry name" value="OAT_like"/>
    <property type="match status" value="1"/>
</dbReference>
<evidence type="ECO:0000256" key="2">
    <source>
        <dbReference type="ARBA" id="ARBA00008954"/>
    </source>
</evidence>
<dbReference type="OrthoDB" id="9801834at2"/>
<comment type="similarity">
    <text evidence="2 6">Belongs to the class-III pyridoxal-phosphate-dependent aminotransferase family.</text>
</comment>
<dbReference type="PIRSF" id="PIRSF000521">
    <property type="entry name" value="Transaminase_4ab_Lys_Orn"/>
    <property type="match status" value="1"/>
</dbReference>
<dbReference type="PROSITE" id="PS00600">
    <property type="entry name" value="AA_TRANSFER_CLASS_3"/>
    <property type="match status" value="1"/>
</dbReference>
<dbReference type="InterPro" id="IPR015421">
    <property type="entry name" value="PyrdxlP-dep_Trfase_major"/>
</dbReference>
<accession>A0A1H0LJA4</accession>
<evidence type="ECO:0000256" key="5">
    <source>
        <dbReference type="ARBA" id="ARBA00022898"/>
    </source>
</evidence>
<comment type="cofactor">
    <cofactor evidence="1">
        <name>pyridoxal 5'-phosphate</name>
        <dbReference type="ChEBI" id="CHEBI:597326"/>
    </cofactor>
</comment>
<dbReference type="InterPro" id="IPR005814">
    <property type="entry name" value="Aminotrans_3"/>
</dbReference>
<dbReference type="NCBIfam" id="NF005447">
    <property type="entry name" value="PRK07036.1"/>
    <property type="match status" value="1"/>
</dbReference>
<dbReference type="InterPro" id="IPR049704">
    <property type="entry name" value="Aminotrans_3_PPA_site"/>
</dbReference>
<sequence>MNTIIDSCFDKINEQGTQVFRKKDNQFYLHPWEDLGSFGGNDRTVAVGGEGIYLFDSEGNKLIDGPGGMWCTQIGYGREEMADAIAGQVMRSPYYSPFNLTSDISVLLAEKLARLTPGDLNTVFFTTGGSTAVDSALRLVAFYNNCKGRPNKKRIISRKDAYHGSTYLSASASGKTRDKNYQDFATDIISFIDSPNPFRKPRAMSVEEFRDLKVKELEDKILELGPDNVAAFIAEPVMASGGVVVPPVGYHRMCLDVCRKYDVLYISDEVVTGFGRLGHWFASEEVFDIIPDIITCAKGLTSGYLPLGACIVSDKLMAEMGGEQAKGVIFSNGYTYSGHPVACAAALKNIEIMERENILEHVREIEPYFLSKVKELEDIPIVGNVRGQGLMACVECLLNPEEESPLELDYEMGSRIDSQCQAMGLIVRPVINMNVMSPPLIITREQIDEMFKILRRGIEKAMDELIRDGLWEMPN</sequence>
<dbReference type="InterPro" id="IPR015422">
    <property type="entry name" value="PyrdxlP-dep_Trfase_small"/>
</dbReference>
<dbReference type="GO" id="GO:0030170">
    <property type="term" value="F:pyridoxal phosphate binding"/>
    <property type="evidence" value="ECO:0007669"/>
    <property type="project" value="InterPro"/>
</dbReference>
<evidence type="ECO:0000313" key="7">
    <source>
        <dbReference type="EMBL" id="SDO68254.1"/>
    </source>
</evidence>
<evidence type="ECO:0000256" key="4">
    <source>
        <dbReference type="ARBA" id="ARBA00022679"/>
    </source>
</evidence>
<dbReference type="Gene3D" id="3.90.1150.10">
    <property type="entry name" value="Aspartate Aminotransferase, domain 1"/>
    <property type="match status" value="1"/>
</dbReference>
<proteinExistence type="inferred from homology"/>
<dbReference type="InterPro" id="IPR015424">
    <property type="entry name" value="PyrdxlP-dep_Trfase"/>
</dbReference>
<organism evidence="7 8">
    <name type="scientific">Desulforhopalus singaporensis</name>
    <dbReference type="NCBI Taxonomy" id="91360"/>
    <lineage>
        <taxon>Bacteria</taxon>
        <taxon>Pseudomonadati</taxon>
        <taxon>Thermodesulfobacteriota</taxon>
        <taxon>Desulfobulbia</taxon>
        <taxon>Desulfobulbales</taxon>
        <taxon>Desulfocapsaceae</taxon>
        <taxon>Desulforhopalus</taxon>
    </lineage>
</organism>
<dbReference type="PANTHER" id="PTHR43094:SF1">
    <property type="entry name" value="AMINOTRANSFERASE CLASS-III"/>
    <property type="match status" value="1"/>
</dbReference>
<dbReference type="AlphaFoldDB" id="A0A1H0LJA4"/>
<dbReference type="Gene3D" id="3.40.640.10">
    <property type="entry name" value="Type I PLP-dependent aspartate aminotransferase-like (Major domain)"/>
    <property type="match status" value="1"/>
</dbReference>
<dbReference type="Proteomes" id="UP000199073">
    <property type="component" value="Unassembled WGS sequence"/>
</dbReference>
<dbReference type="GO" id="GO:0005829">
    <property type="term" value="C:cytosol"/>
    <property type="evidence" value="ECO:0007669"/>
    <property type="project" value="TreeGrafter"/>
</dbReference>
<dbReference type="EMBL" id="FNJI01000004">
    <property type="protein sequence ID" value="SDO68254.1"/>
    <property type="molecule type" value="Genomic_DNA"/>
</dbReference>
<name>A0A1H0LJA4_9BACT</name>
<evidence type="ECO:0000256" key="6">
    <source>
        <dbReference type="RuleBase" id="RU003560"/>
    </source>
</evidence>
<dbReference type="FunFam" id="3.40.640.10:FF:000014">
    <property type="entry name" value="Adenosylmethionine-8-amino-7-oxononanoate aminotransferase, probable"/>
    <property type="match status" value="1"/>
</dbReference>
<protein>
    <submittedName>
        <fullName evidence="7">Adenosylmethionine-8-amino-7-oxononanoate aminotransferase</fullName>
    </submittedName>
</protein>
<keyword evidence="3 7" id="KW-0032">Aminotransferase</keyword>
<dbReference type="SUPFAM" id="SSF53383">
    <property type="entry name" value="PLP-dependent transferases"/>
    <property type="match status" value="1"/>
</dbReference>
<gene>
    <name evidence="7" type="ORF">SAMN05660330_00823</name>
</gene>
<keyword evidence="5 6" id="KW-0663">Pyridoxal phosphate</keyword>
<dbReference type="GO" id="GO:0008483">
    <property type="term" value="F:transaminase activity"/>
    <property type="evidence" value="ECO:0007669"/>
    <property type="project" value="UniProtKB-KW"/>
</dbReference>
<dbReference type="STRING" id="91360.SAMN05660330_00823"/>
<evidence type="ECO:0000256" key="1">
    <source>
        <dbReference type="ARBA" id="ARBA00001933"/>
    </source>
</evidence>
<evidence type="ECO:0000313" key="8">
    <source>
        <dbReference type="Proteomes" id="UP000199073"/>
    </source>
</evidence>